<keyword evidence="3" id="KW-1185">Reference proteome</keyword>
<proteinExistence type="predicted"/>
<feature type="compositionally biased region" description="Polar residues" evidence="1">
    <location>
        <begin position="57"/>
        <end position="74"/>
    </location>
</feature>
<evidence type="ECO:0000256" key="1">
    <source>
        <dbReference type="SAM" id="MobiDB-lite"/>
    </source>
</evidence>
<gene>
    <name evidence="2" type="ORF">B0293_25585</name>
</gene>
<dbReference type="RefSeq" id="WP_039917248.1">
    <property type="nucleotide sequence ID" value="NZ_ANMG01000023.1"/>
</dbReference>
<feature type="region of interest" description="Disordered" evidence="1">
    <location>
        <begin position="1"/>
        <end position="37"/>
    </location>
</feature>
<comment type="caution">
    <text evidence="2">The sequence shown here is derived from an EMBL/GenBank/DDBJ whole genome shotgun (WGS) entry which is preliminary data.</text>
</comment>
<organism evidence="2 3">
    <name type="scientific">Amycolatopsis azurea DSM 43854</name>
    <dbReference type="NCBI Taxonomy" id="1238180"/>
    <lineage>
        <taxon>Bacteria</taxon>
        <taxon>Bacillati</taxon>
        <taxon>Actinomycetota</taxon>
        <taxon>Actinomycetes</taxon>
        <taxon>Pseudonocardiales</taxon>
        <taxon>Pseudonocardiaceae</taxon>
        <taxon>Amycolatopsis</taxon>
    </lineage>
</organism>
<dbReference type="EMBL" id="MUXN01000020">
    <property type="protein sequence ID" value="OOC03655.1"/>
    <property type="molecule type" value="Genomic_DNA"/>
</dbReference>
<name>A0ABX3J7I5_9PSEU</name>
<evidence type="ECO:0000313" key="3">
    <source>
        <dbReference type="Proteomes" id="UP000188551"/>
    </source>
</evidence>
<accession>A0ABX3J7I5</accession>
<evidence type="ECO:0000313" key="2">
    <source>
        <dbReference type="EMBL" id="OOC03655.1"/>
    </source>
</evidence>
<reference evidence="2 3" key="1">
    <citation type="submission" date="2017-02" db="EMBL/GenBank/DDBJ databases">
        <title>Amycolatopsis azurea DSM 43854 draft genome.</title>
        <authorList>
            <person name="Mayilraj S."/>
        </authorList>
    </citation>
    <scope>NUCLEOTIDE SEQUENCE [LARGE SCALE GENOMIC DNA]</scope>
    <source>
        <strain evidence="2 3">DSM 43854</strain>
    </source>
</reference>
<feature type="region of interest" description="Disordered" evidence="1">
    <location>
        <begin position="50"/>
        <end position="74"/>
    </location>
</feature>
<feature type="compositionally biased region" description="Basic and acidic residues" evidence="1">
    <location>
        <begin position="1"/>
        <end position="29"/>
    </location>
</feature>
<protein>
    <submittedName>
        <fullName evidence="2">Uncharacterized protein</fullName>
    </submittedName>
</protein>
<sequence length="74" mass="8437">MQPVRDLTEPKTLLDRTGERIETRGEVLHQRSSGFGPVGAEERLVAQHRTHPVDVQPWNSTHEPSSTSRQTRPR</sequence>
<dbReference type="Proteomes" id="UP000188551">
    <property type="component" value="Unassembled WGS sequence"/>
</dbReference>